<organism evidence="11 12">
    <name type="scientific">Paenibacillus physcomitrellae</name>
    <dbReference type="NCBI Taxonomy" id="1619311"/>
    <lineage>
        <taxon>Bacteria</taxon>
        <taxon>Bacillati</taxon>
        <taxon>Bacillota</taxon>
        <taxon>Bacilli</taxon>
        <taxon>Bacillales</taxon>
        <taxon>Paenibacillaceae</taxon>
        <taxon>Paenibacillus</taxon>
    </lineage>
</organism>
<dbReference type="CDD" id="cd17536">
    <property type="entry name" value="REC_YesN-like"/>
    <property type="match status" value="1"/>
</dbReference>
<evidence type="ECO:0000256" key="1">
    <source>
        <dbReference type="ARBA" id="ARBA00004496"/>
    </source>
</evidence>
<feature type="modified residue" description="4-aspartylphosphate" evidence="8">
    <location>
        <position position="55"/>
    </location>
</feature>
<dbReference type="InterPro" id="IPR041522">
    <property type="entry name" value="CdaR_GGDEF"/>
</dbReference>
<name>A0ABQ1FKG0_9BACL</name>
<protein>
    <submittedName>
        <fullName evidence="11">AraC family transcriptional regulator</fullName>
    </submittedName>
</protein>
<evidence type="ECO:0000256" key="7">
    <source>
        <dbReference type="ARBA" id="ARBA00023163"/>
    </source>
</evidence>
<evidence type="ECO:0000256" key="5">
    <source>
        <dbReference type="ARBA" id="ARBA00023015"/>
    </source>
</evidence>
<dbReference type="InterPro" id="IPR018060">
    <property type="entry name" value="HTH_AraC"/>
</dbReference>
<keyword evidence="6" id="KW-0238">DNA-binding</keyword>
<dbReference type="Gene3D" id="1.10.10.60">
    <property type="entry name" value="Homeodomain-like"/>
    <property type="match status" value="2"/>
</dbReference>
<feature type="domain" description="Response regulatory" evidence="10">
    <location>
        <begin position="3"/>
        <end position="120"/>
    </location>
</feature>
<evidence type="ECO:0000256" key="2">
    <source>
        <dbReference type="ARBA" id="ARBA00022490"/>
    </source>
</evidence>
<evidence type="ECO:0000256" key="3">
    <source>
        <dbReference type="ARBA" id="ARBA00022553"/>
    </source>
</evidence>
<dbReference type="InterPro" id="IPR020449">
    <property type="entry name" value="Tscrpt_reg_AraC-type_HTH"/>
</dbReference>
<accession>A0ABQ1FKG0</accession>
<dbReference type="SUPFAM" id="SSF52172">
    <property type="entry name" value="CheY-like"/>
    <property type="match status" value="1"/>
</dbReference>
<dbReference type="Proteomes" id="UP000609323">
    <property type="component" value="Unassembled WGS sequence"/>
</dbReference>
<feature type="domain" description="HTH araC/xylS-type" evidence="9">
    <location>
        <begin position="417"/>
        <end position="514"/>
    </location>
</feature>
<dbReference type="InterPro" id="IPR011006">
    <property type="entry name" value="CheY-like_superfamily"/>
</dbReference>
<dbReference type="PANTHER" id="PTHR42713">
    <property type="entry name" value="HISTIDINE KINASE-RELATED"/>
    <property type="match status" value="1"/>
</dbReference>
<dbReference type="SMART" id="SM00448">
    <property type="entry name" value="REC"/>
    <property type="match status" value="1"/>
</dbReference>
<reference evidence="12" key="1">
    <citation type="journal article" date="2019" name="Int. J. Syst. Evol. Microbiol.">
        <title>The Global Catalogue of Microorganisms (GCM) 10K type strain sequencing project: providing services to taxonomists for standard genome sequencing and annotation.</title>
        <authorList>
            <consortium name="The Broad Institute Genomics Platform"/>
            <consortium name="The Broad Institute Genome Sequencing Center for Infectious Disease"/>
            <person name="Wu L."/>
            <person name="Ma J."/>
        </authorList>
    </citation>
    <scope>NUCLEOTIDE SEQUENCE [LARGE SCALE GENOMIC DNA]</scope>
    <source>
        <strain evidence="12">CGMCC 1.15044</strain>
    </source>
</reference>
<comment type="caution">
    <text evidence="11">The sequence shown here is derived from an EMBL/GenBank/DDBJ whole genome shotgun (WGS) entry which is preliminary data.</text>
</comment>
<keyword evidence="3 8" id="KW-0597">Phosphoprotein</keyword>
<evidence type="ECO:0000256" key="8">
    <source>
        <dbReference type="PROSITE-ProRule" id="PRU00169"/>
    </source>
</evidence>
<dbReference type="SMART" id="SM00342">
    <property type="entry name" value="HTH_ARAC"/>
    <property type="match status" value="1"/>
</dbReference>
<keyword evidence="2" id="KW-0963">Cytoplasm</keyword>
<evidence type="ECO:0000256" key="4">
    <source>
        <dbReference type="ARBA" id="ARBA00023012"/>
    </source>
</evidence>
<dbReference type="Pfam" id="PF12833">
    <property type="entry name" value="HTH_18"/>
    <property type="match status" value="1"/>
</dbReference>
<proteinExistence type="predicted"/>
<keyword evidence="5" id="KW-0805">Transcription regulation</keyword>
<sequence>MMKVLIVDDEPKVREGLKAIIPWEDCGFTVAGTASNGLEAVEQYEKIKPELVVADIRMPGMDGIQLIQTLRERDDRLRILILSGYADFDYAKKAIAHRADGYLLKPVDEEEMVSYLEKIRMDHKQAEEKRQWSDVSEKWSRDIFVQSLLTHTGDEEETALEAKAESLGLNGKAYQVMLIDFHQRTGSSSYLGMLEEAEKRINDYFEASGRGLAFSVHFQTGILLKSTVLGEQMRRQLYGEISAVLEGTGVQATIALGPLVRTIHEISNSYEAARELLDHEFFIDSAGILCMEDAEAMLSGEMGVPEPEDLEGRLFYAMDIGSREALEPLIHSAGDWLKASGASEEAVKRYFAELLSSLLARLSASHSALGSCLKDYTDRIALVYQQRNLQELYRHVIELLNLVMEPLASRSQGQDIKALLDFIHRNFGDNLKLETLAGVFNYNTAYLGKMFKNATGEYFNTYLDKVRIEHAKQYLQQGMKVYQVAEKVGYTNVDYFHSKFRKYVGMSPSAYRKNGEPEEGGRV</sequence>
<dbReference type="PANTHER" id="PTHR42713:SF3">
    <property type="entry name" value="TRANSCRIPTIONAL REGULATORY PROTEIN HPTR"/>
    <property type="match status" value="1"/>
</dbReference>
<evidence type="ECO:0000313" key="12">
    <source>
        <dbReference type="Proteomes" id="UP000609323"/>
    </source>
</evidence>
<dbReference type="InterPro" id="IPR018062">
    <property type="entry name" value="HTH_AraC-typ_CS"/>
</dbReference>
<evidence type="ECO:0000256" key="6">
    <source>
        <dbReference type="ARBA" id="ARBA00023125"/>
    </source>
</evidence>
<dbReference type="Pfam" id="PF17853">
    <property type="entry name" value="GGDEF_2"/>
    <property type="match status" value="1"/>
</dbReference>
<comment type="subcellular location">
    <subcellularLocation>
        <location evidence="1">Cytoplasm</location>
    </subcellularLocation>
</comment>
<keyword evidence="7" id="KW-0804">Transcription</keyword>
<dbReference type="PRINTS" id="PR00032">
    <property type="entry name" value="HTHARAC"/>
</dbReference>
<dbReference type="SUPFAM" id="SSF46689">
    <property type="entry name" value="Homeodomain-like"/>
    <property type="match status" value="2"/>
</dbReference>
<dbReference type="Pfam" id="PF00072">
    <property type="entry name" value="Response_reg"/>
    <property type="match status" value="1"/>
</dbReference>
<gene>
    <name evidence="11" type="ORF">GCM10010917_00660</name>
</gene>
<dbReference type="InterPro" id="IPR051552">
    <property type="entry name" value="HptR"/>
</dbReference>
<keyword evidence="4" id="KW-0902">Two-component regulatory system</keyword>
<dbReference type="InterPro" id="IPR009057">
    <property type="entry name" value="Homeodomain-like_sf"/>
</dbReference>
<evidence type="ECO:0000259" key="9">
    <source>
        <dbReference type="PROSITE" id="PS01124"/>
    </source>
</evidence>
<keyword evidence="12" id="KW-1185">Reference proteome</keyword>
<evidence type="ECO:0000259" key="10">
    <source>
        <dbReference type="PROSITE" id="PS50110"/>
    </source>
</evidence>
<dbReference type="InterPro" id="IPR001789">
    <property type="entry name" value="Sig_transdc_resp-reg_receiver"/>
</dbReference>
<dbReference type="EMBL" id="BMHF01000001">
    <property type="protein sequence ID" value="GGA19913.1"/>
    <property type="molecule type" value="Genomic_DNA"/>
</dbReference>
<evidence type="ECO:0000313" key="11">
    <source>
        <dbReference type="EMBL" id="GGA19913.1"/>
    </source>
</evidence>
<dbReference type="PROSITE" id="PS50110">
    <property type="entry name" value="RESPONSE_REGULATORY"/>
    <property type="match status" value="1"/>
</dbReference>
<dbReference type="PROSITE" id="PS01124">
    <property type="entry name" value="HTH_ARAC_FAMILY_2"/>
    <property type="match status" value="1"/>
</dbReference>
<dbReference type="PROSITE" id="PS00041">
    <property type="entry name" value="HTH_ARAC_FAMILY_1"/>
    <property type="match status" value="1"/>
</dbReference>
<dbReference type="Gene3D" id="3.40.50.2300">
    <property type="match status" value="1"/>
</dbReference>